<dbReference type="EMBL" id="FUWX01000005">
    <property type="protein sequence ID" value="SJZ46762.1"/>
    <property type="molecule type" value="Genomic_DNA"/>
</dbReference>
<proteinExistence type="predicted"/>
<dbReference type="AlphaFoldDB" id="A0A1T4KWD7"/>
<feature type="chain" id="PRO_5013363868" description="LPS-assembly protein" evidence="1">
    <location>
        <begin position="23"/>
        <end position="1198"/>
    </location>
</feature>
<evidence type="ECO:0000313" key="3">
    <source>
        <dbReference type="Proteomes" id="UP000191153"/>
    </source>
</evidence>
<dbReference type="Proteomes" id="UP000191153">
    <property type="component" value="Unassembled WGS sequence"/>
</dbReference>
<keyword evidence="3" id="KW-1185">Reference proteome</keyword>
<sequence length="1198" mass="139843">MRKRIYLIASLVLVGFITKANAESNNEVEIDLNNDTLVSTDGVNVKYGELKLKAFNLNRDTKNNKAYINGDFYLQADEPTGQLKVDSRDGVFSLDGNTGSFGKTFGYLEVGQVTGAEKPNDRIYFGGDRAEYENGNVYLKNGWFTTDPKIMTVKNPMEVGYHLSSELITIEPDKQITFKNSDLYIGDNDVIPFTFPWYRVNIRQGSKVPLFPMWGTDQDLGWNISWGALYGNRDSKLRGGFAPKFGDQAGFMVGRWENWYKTDKFGESRLNVTDWLVKKKHKTITSVSDFDRWDVDYSHNYSGEYGDLNFNYRNATYNMIPQLKDVIRDYDREGKLKKNNWKYVNGIPDFGGNIGFYSLDTNLKNLGENKDITIKAKTKLVSDKKAYGLLVADNLDDLGYGAQADYDLYSDVSVKKENKRYVAGGYYKYLYDMDPGSTTKDLQSRAEDFGFNFNDKVYNYGFNYDEKNGDKFRKLNSWERDPNLSSIGNLEIAGIPVDYTPWTVSQYDVYDSRNLNLYAGDYKFIGDSTFKTNYDYNYFEHKLNLDNDPLREKTILNNKREQEYNRFENIIYNKYRENKGSVNFNLYNSTLTLGGGETKEEIWDREGIYNYPEQKLGYRKYINESKFYEMGLGQRDINLGYLGNLDLNGNLRFDEYTKGYTNDQLVSTNDGSRRTQFGLTHRINLYDNSNNRDRIADINLDNQFKYFYQDYSYDSGDKNNFNKDLRMRHKENKNVFGDVVTFGLGNTETKYTVDYSESKRASNNKKTAEVMKHKVDFKIDEKSSLGLEYGKDKRYTDGGAFRDIINKNYNDLTFENYGVNYTYLNNNFYYKGQKIDSNLIDGRNLPEKYRYDAAKEKIKENTYGYTYTFNEDKLNLEYTEGRDNRDNLSTHKKEIDSKNKIYTVSYLDGGDVEHFYKASYEDYNRQGNADIEKWNSDVIYLRYDYRDKRFSDQELMAYASSEYNKRPDQLTSNDIARIRQILNDRANNRESTRFNLNGIMDNRVYFGDYKRSFSSSLMLQRNDRRYEQTGDYLKSLEKVEARVFYSYDRIGFGYKYDQNAEFSGGNEPPNWKDTEREHELSFHAKFGRPSEGWRFKSYIKFLDNLQNNSTGINDGRRTLDGLGVEVGKEFGYYEWSVGYLREYSYSTRDYEWKVALQFKLLTFPEMNIFGLGATTDTGTKKTSPDTYLFNGLKVDDID</sequence>
<gene>
    <name evidence="2" type="ORF">SAMN02745174_00628</name>
</gene>
<name>A0A1T4KWD7_9FUSO</name>
<keyword evidence="1" id="KW-0732">Signal</keyword>
<reference evidence="2 3" key="1">
    <citation type="submission" date="2017-02" db="EMBL/GenBank/DDBJ databases">
        <authorList>
            <person name="Peterson S.W."/>
        </authorList>
    </citation>
    <scope>NUCLEOTIDE SEQUENCE [LARGE SCALE GENOMIC DNA]</scope>
    <source>
        <strain evidence="2 3">ATCC 700028</strain>
    </source>
</reference>
<dbReference type="STRING" id="180163.SAMN02745174_00628"/>
<evidence type="ECO:0000256" key="1">
    <source>
        <dbReference type="SAM" id="SignalP"/>
    </source>
</evidence>
<accession>A0A1T4KWD7</accession>
<feature type="signal peptide" evidence="1">
    <location>
        <begin position="1"/>
        <end position="22"/>
    </location>
</feature>
<dbReference type="OrthoDB" id="83366at2"/>
<organism evidence="2 3">
    <name type="scientific">Cetobacterium ceti</name>
    <dbReference type="NCBI Taxonomy" id="180163"/>
    <lineage>
        <taxon>Bacteria</taxon>
        <taxon>Fusobacteriati</taxon>
        <taxon>Fusobacteriota</taxon>
        <taxon>Fusobacteriia</taxon>
        <taxon>Fusobacteriales</taxon>
        <taxon>Fusobacteriaceae</taxon>
        <taxon>Cetobacterium</taxon>
    </lineage>
</organism>
<protein>
    <recommendedName>
        <fullName evidence="4">LPS-assembly protein</fullName>
    </recommendedName>
</protein>
<evidence type="ECO:0008006" key="4">
    <source>
        <dbReference type="Google" id="ProtNLM"/>
    </source>
</evidence>
<evidence type="ECO:0000313" key="2">
    <source>
        <dbReference type="EMBL" id="SJZ46762.1"/>
    </source>
</evidence>
<dbReference type="RefSeq" id="WP_078693161.1">
    <property type="nucleotide sequence ID" value="NZ_FUWX01000005.1"/>
</dbReference>